<organism evidence="2 3">
    <name type="scientific">Tautonia plasticadhaerens</name>
    <dbReference type="NCBI Taxonomy" id="2527974"/>
    <lineage>
        <taxon>Bacteria</taxon>
        <taxon>Pseudomonadati</taxon>
        <taxon>Planctomycetota</taxon>
        <taxon>Planctomycetia</taxon>
        <taxon>Isosphaerales</taxon>
        <taxon>Isosphaeraceae</taxon>
        <taxon>Tautonia</taxon>
    </lineage>
</organism>
<dbReference type="AlphaFoldDB" id="A0A518H6D5"/>
<keyword evidence="1" id="KW-0472">Membrane</keyword>
<gene>
    <name evidence="2" type="ORF">ElP_43280</name>
</gene>
<proteinExistence type="predicted"/>
<keyword evidence="1" id="KW-1133">Transmembrane helix</keyword>
<dbReference type="KEGG" id="tpla:ElP_43280"/>
<dbReference type="RefSeq" id="WP_231749201.1">
    <property type="nucleotide sequence ID" value="NZ_CP036426.1"/>
</dbReference>
<evidence type="ECO:0000256" key="1">
    <source>
        <dbReference type="SAM" id="Phobius"/>
    </source>
</evidence>
<name>A0A518H6D5_9BACT</name>
<keyword evidence="1" id="KW-0812">Transmembrane</keyword>
<feature type="transmembrane region" description="Helical" evidence="1">
    <location>
        <begin position="78"/>
        <end position="96"/>
    </location>
</feature>
<keyword evidence="3" id="KW-1185">Reference proteome</keyword>
<accession>A0A518H6D5</accession>
<evidence type="ECO:0000313" key="2">
    <source>
        <dbReference type="EMBL" id="QDV36404.1"/>
    </source>
</evidence>
<feature type="transmembrane region" description="Helical" evidence="1">
    <location>
        <begin position="40"/>
        <end position="57"/>
    </location>
</feature>
<dbReference type="EMBL" id="CP036426">
    <property type="protein sequence ID" value="QDV36404.1"/>
    <property type="molecule type" value="Genomic_DNA"/>
</dbReference>
<sequence>MTHRAPSLPIAALVVLAGADHAWAGMPSVTLTDLARMRVQTISFFLLGVLLCAWVVQRVWNSLGRDFPRLPRLTFGKALGVVTLWGLLFVLILTMISGARELMTPGAWEKDGYTYTIAGDQPPASPDVDLAGRRQALDRLRIALWTYARSHEGRFPPEDDPEAIPEEAWRVPDPSGMRYLYVPGEAADEGRSIVAYEPGLFDGERLVLRADGRIVSMSPEEIAAGLAGGLAQ</sequence>
<evidence type="ECO:0000313" key="3">
    <source>
        <dbReference type="Proteomes" id="UP000317835"/>
    </source>
</evidence>
<reference evidence="2 3" key="1">
    <citation type="submission" date="2019-02" db="EMBL/GenBank/DDBJ databases">
        <title>Deep-cultivation of Planctomycetes and their phenomic and genomic characterization uncovers novel biology.</title>
        <authorList>
            <person name="Wiegand S."/>
            <person name="Jogler M."/>
            <person name="Boedeker C."/>
            <person name="Pinto D."/>
            <person name="Vollmers J."/>
            <person name="Rivas-Marin E."/>
            <person name="Kohn T."/>
            <person name="Peeters S.H."/>
            <person name="Heuer A."/>
            <person name="Rast P."/>
            <person name="Oberbeckmann S."/>
            <person name="Bunk B."/>
            <person name="Jeske O."/>
            <person name="Meyerdierks A."/>
            <person name="Storesund J.E."/>
            <person name="Kallscheuer N."/>
            <person name="Luecker S."/>
            <person name="Lage O.M."/>
            <person name="Pohl T."/>
            <person name="Merkel B.J."/>
            <person name="Hornburger P."/>
            <person name="Mueller R.-W."/>
            <person name="Bruemmer F."/>
            <person name="Labrenz M."/>
            <person name="Spormann A.M."/>
            <person name="Op den Camp H."/>
            <person name="Overmann J."/>
            <person name="Amann R."/>
            <person name="Jetten M.S.M."/>
            <person name="Mascher T."/>
            <person name="Medema M.H."/>
            <person name="Devos D.P."/>
            <person name="Kaster A.-K."/>
            <person name="Ovreas L."/>
            <person name="Rohde M."/>
            <person name="Galperin M.Y."/>
            <person name="Jogler C."/>
        </authorList>
    </citation>
    <scope>NUCLEOTIDE SEQUENCE [LARGE SCALE GENOMIC DNA]</scope>
    <source>
        <strain evidence="2 3">ElP</strain>
    </source>
</reference>
<protein>
    <submittedName>
        <fullName evidence="2">Uncharacterized protein</fullName>
    </submittedName>
</protein>
<dbReference type="Proteomes" id="UP000317835">
    <property type="component" value="Chromosome"/>
</dbReference>